<organism evidence="4 6">
    <name type="scientific">Perkinsus olseni</name>
    <name type="common">Perkinsus atlanticus</name>
    <dbReference type="NCBI Taxonomy" id="32597"/>
    <lineage>
        <taxon>Eukaryota</taxon>
        <taxon>Sar</taxon>
        <taxon>Alveolata</taxon>
        <taxon>Perkinsozoa</taxon>
        <taxon>Perkinsea</taxon>
        <taxon>Perkinsida</taxon>
        <taxon>Perkinsidae</taxon>
        <taxon>Perkinsus</taxon>
    </lineage>
</organism>
<proteinExistence type="predicted"/>
<dbReference type="PROSITE" id="PS50102">
    <property type="entry name" value="RRM"/>
    <property type="match status" value="1"/>
</dbReference>
<reference evidence="6 7" key="1">
    <citation type="submission" date="2020-04" db="EMBL/GenBank/DDBJ databases">
        <title>Perkinsus olseni comparative genomics.</title>
        <authorList>
            <person name="Bogema D.R."/>
        </authorList>
    </citation>
    <scope>NUCLEOTIDE SEQUENCE [LARGE SCALE GENOMIC DNA]</scope>
    <source>
        <strain evidence="5">ATCC PRA-205</strain>
        <strain evidence="4 6">ATCC PRA-207</strain>
    </source>
</reference>
<evidence type="ECO:0000313" key="7">
    <source>
        <dbReference type="Proteomes" id="UP000574390"/>
    </source>
</evidence>
<feature type="region of interest" description="Disordered" evidence="2">
    <location>
        <begin position="126"/>
        <end position="145"/>
    </location>
</feature>
<gene>
    <name evidence="5" type="ORF">FOZ62_025028</name>
    <name evidence="4" type="ORF">FOZ63_028879</name>
</gene>
<feature type="compositionally biased region" description="Polar residues" evidence="2">
    <location>
        <begin position="130"/>
        <end position="145"/>
    </location>
</feature>
<evidence type="ECO:0000313" key="5">
    <source>
        <dbReference type="EMBL" id="KAF4741975.1"/>
    </source>
</evidence>
<dbReference type="Pfam" id="PF00076">
    <property type="entry name" value="RRM_1"/>
    <property type="match status" value="1"/>
</dbReference>
<evidence type="ECO:0000313" key="4">
    <source>
        <dbReference type="EMBL" id="KAF4737758.1"/>
    </source>
</evidence>
<dbReference type="EMBL" id="JABANO010014926">
    <property type="protein sequence ID" value="KAF4737758.1"/>
    <property type="molecule type" value="Genomic_DNA"/>
</dbReference>
<keyword evidence="1" id="KW-0694">RNA-binding</keyword>
<dbReference type="Proteomes" id="UP000553632">
    <property type="component" value="Unassembled WGS sequence"/>
</dbReference>
<evidence type="ECO:0000256" key="1">
    <source>
        <dbReference type="PROSITE-ProRule" id="PRU00176"/>
    </source>
</evidence>
<dbReference type="Proteomes" id="UP000574390">
    <property type="component" value="Unassembled WGS sequence"/>
</dbReference>
<dbReference type="AlphaFoldDB" id="A0A7J6SXW6"/>
<feature type="compositionally biased region" description="Basic and acidic residues" evidence="2">
    <location>
        <begin position="81"/>
        <end position="90"/>
    </location>
</feature>
<comment type="caution">
    <text evidence="4">The sequence shown here is derived from an EMBL/GenBank/DDBJ whole genome shotgun (WGS) entry which is preliminary data.</text>
</comment>
<evidence type="ECO:0000313" key="6">
    <source>
        <dbReference type="Proteomes" id="UP000553632"/>
    </source>
</evidence>
<dbReference type="SUPFAM" id="SSF54928">
    <property type="entry name" value="RNA-binding domain, RBD"/>
    <property type="match status" value="1"/>
</dbReference>
<dbReference type="InterPro" id="IPR035979">
    <property type="entry name" value="RBD_domain_sf"/>
</dbReference>
<name>A0A7J6SXW6_PEROL</name>
<protein>
    <recommendedName>
        <fullName evidence="3">RRM domain-containing protein</fullName>
    </recommendedName>
</protein>
<evidence type="ECO:0000259" key="3">
    <source>
        <dbReference type="PROSITE" id="PS50102"/>
    </source>
</evidence>
<evidence type="ECO:0000256" key="2">
    <source>
        <dbReference type="SAM" id="MobiDB-lite"/>
    </source>
</evidence>
<feature type="region of interest" description="Disordered" evidence="2">
    <location>
        <begin position="81"/>
        <end position="119"/>
    </location>
</feature>
<sequence>MSNLNYHVTERQVMDSLRSILRLSGVTPTAVRLFKDRISPGRNRDIGVLEFKDSVSAISALSSINGKPVLGRALRVRRDVPAAKRRRTDEAESAAATAATSVPSLQSTVPGTTPSTSTTTTAAVVNATPDSSQPPVSPQLANSPDSVVVPTSVCMAGGFKPPAMQTLVDADTR</sequence>
<dbReference type="EMBL" id="JABANM010008808">
    <property type="protein sequence ID" value="KAF4741975.1"/>
    <property type="molecule type" value="Genomic_DNA"/>
</dbReference>
<dbReference type="Gene3D" id="3.30.70.330">
    <property type="match status" value="1"/>
</dbReference>
<feature type="domain" description="RRM" evidence="3">
    <location>
        <begin position="1"/>
        <end position="81"/>
    </location>
</feature>
<keyword evidence="6" id="KW-1185">Reference proteome</keyword>
<dbReference type="InterPro" id="IPR012677">
    <property type="entry name" value="Nucleotide-bd_a/b_plait_sf"/>
</dbReference>
<dbReference type="InterPro" id="IPR000504">
    <property type="entry name" value="RRM_dom"/>
</dbReference>
<feature type="compositionally biased region" description="Low complexity" evidence="2">
    <location>
        <begin position="93"/>
        <end position="119"/>
    </location>
</feature>
<dbReference type="GO" id="GO:0003723">
    <property type="term" value="F:RNA binding"/>
    <property type="evidence" value="ECO:0007669"/>
    <property type="project" value="UniProtKB-UniRule"/>
</dbReference>
<accession>A0A7J6SXW6</accession>